<dbReference type="Pfam" id="PF02575">
    <property type="entry name" value="YbaB_DNA_bd"/>
    <property type="match status" value="1"/>
</dbReference>
<comment type="caution">
    <text evidence="3">The sequence shown here is derived from an EMBL/GenBank/DDBJ whole genome shotgun (WGS) entry which is preliminary data.</text>
</comment>
<protein>
    <submittedName>
        <fullName evidence="3">Nucleoid-associated protein, YbaB/EbfC family</fullName>
    </submittedName>
</protein>
<gene>
    <name evidence="3" type="ORF">A2V81_04250</name>
</gene>
<dbReference type="AlphaFoldDB" id="A0A1F4XIH9"/>
<evidence type="ECO:0000313" key="4">
    <source>
        <dbReference type="Proteomes" id="UP000177614"/>
    </source>
</evidence>
<dbReference type="Proteomes" id="UP000177614">
    <property type="component" value="Unassembled WGS sequence"/>
</dbReference>
<dbReference type="NCBIfam" id="TIGR00103">
    <property type="entry name" value="DNA_YbaB_EbfC"/>
    <property type="match status" value="1"/>
</dbReference>
<name>A0A1F4XIH9_9BACT</name>
<proteinExistence type="predicted"/>
<organism evidence="3 4">
    <name type="scientific">Candidatus Abawacabacteria bacterium RBG_16_42_10</name>
    <dbReference type="NCBI Taxonomy" id="1817814"/>
    <lineage>
        <taxon>Bacteria</taxon>
        <taxon>Candidatus Abawacaibacteriota</taxon>
    </lineage>
</organism>
<keyword evidence="1" id="KW-0238">DNA-binding</keyword>
<dbReference type="PANTHER" id="PTHR33449">
    <property type="entry name" value="NUCLEOID-ASSOCIATED PROTEIN YBAB"/>
    <property type="match status" value="1"/>
</dbReference>
<dbReference type="PIRSF" id="PIRSF004555">
    <property type="entry name" value="UCP004555"/>
    <property type="match status" value="1"/>
</dbReference>
<evidence type="ECO:0000256" key="2">
    <source>
        <dbReference type="SAM" id="MobiDB-lite"/>
    </source>
</evidence>
<dbReference type="EMBL" id="MEWR01000027">
    <property type="protein sequence ID" value="OGC81436.1"/>
    <property type="molecule type" value="Genomic_DNA"/>
</dbReference>
<dbReference type="PANTHER" id="PTHR33449:SF1">
    <property type="entry name" value="NUCLEOID-ASSOCIATED PROTEIN YBAB"/>
    <property type="match status" value="1"/>
</dbReference>
<dbReference type="Gene3D" id="3.30.1310.10">
    <property type="entry name" value="Nucleoid-associated protein YbaB-like domain"/>
    <property type="match status" value="1"/>
</dbReference>
<dbReference type="InterPro" id="IPR036894">
    <property type="entry name" value="YbaB-like_sf"/>
</dbReference>
<reference evidence="3 4" key="1">
    <citation type="journal article" date="2016" name="Nat. Commun.">
        <title>Thousands of microbial genomes shed light on interconnected biogeochemical processes in an aquifer system.</title>
        <authorList>
            <person name="Anantharaman K."/>
            <person name="Brown C.T."/>
            <person name="Hug L.A."/>
            <person name="Sharon I."/>
            <person name="Castelle C.J."/>
            <person name="Probst A.J."/>
            <person name="Thomas B.C."/>
            <person name="Singh A."/>
            <person name="Wilkins M.J."/>
            <person name="Karaoz U."/>
            <person name="Brodie E.L."/>
            <person name="Williams K.H."/>
            <person name="Hubbard S.S."/>
            <person name="Banfield J.F."/>
        </authorList>
    </citation>
    <scope>NUCLEOTIDE SEQUENCE [LARGE SCALE GENOMIC DNA]</scope>
</reference>
<evidence type="ECO:0000256" key="1">
    <source>
        <dbReference type="ARBA" id="ARBA00023125"/>
    </source>
</evidence>
<dbReference type="STRING" id="1817814.A2V81_04250"/>
<sequence length="99" mass="11254">MFDKFKDMYKWQKQAKTMQKELQKTVFTAHTPDEMVHVEVNGALELVNMTIKEGAFASYDEQGLAKTIIETIEKAMTKAKKSSSEAMRKNMPMSGMPGM</sequence>
<evidence type="ECO:0000313" key="3">
    <source>
        <dbReference type="EMBL" id="OGC81436.1"/>
    </source>
</evidence>
<dbReference type="GO" id="GO:0003677">
    <property type="term" value="F:DNA binding"/>
    <property type="evidence" value="ECO:0007669"/>
    <property type="project" value="UniProtKB-KW"/>
</dbReference>
<feature type="compositionally biased region" description="Basic and acidic residues" evidence="2">
    <location>
        <begin position="79"/>
        <end position="88"/>
    </location>
</feature>
<dbReference type="SUPFAM" id="SSF82607">
    <property type="entry name" value="YbaB-like"/>
    <property type="match status" value="1"/>
</dbReference>
<accession>A0A1F4XIH9</accession>
<dbReference type="InterPro" id="IPR004401">
    <property type="entry name" value="YbaB/EbfC"/>
</dbReference>
<feature type="region of interest" description="Disordered" evidence="2">
    <location>
        <begin position="79"/>
        <end position="99"/>
    </location>
</feature>